<dbReference type="Proteomes" id="UP000319828">
    <property type="component" value="Unassembled WGS sequence"/>
</dbReference>
<evidence type="ECO:0000256" key="5">
    <source>
        <dbReference type="ARBA" id="ARBA00022840"/>
    </source>
</evidence>
<evidence type="ECO:0000259" key="14">
    <source>
        <dbReference type="Pfam" id="PF08245"/>
    </source>
</evidence>
<dbReference type="Pfam" id="PF08245">
    <property type="entry name" value="Mur_ligase_M"/>
    <property type="match status" value="1"/>
</dbReference>
<evidence type="ECO:0000256" key="7">
    <source>
        <dbReference type="ARBA" id="ARBA00022984"/>
    </source>
</evidence>
<evidence type="ECO:0000256" key="9">
    <source>
        <dbReference type="ARBA" id="ARBA00023316"/>
    </source>
</evidence>
<dbReference type="InterPro" id="IPR004101">
    <property type="entry name" value="Mur_ligase_C"/>
</dbReference>
<keyword evidence="4 10" id="KW-0547">Nucleotide-binding</keyword>
<keyword evidence="7 10" id="KW-0573">Peptidoglycan synthesis</keyword>
<dbReference type="InterPro" id="IPR036565">
    <property type="entry name" value="Mur-like_cat_sf"/>
</dbReference>
<keyword evidence="3 10" id="KW-0132">Cell division</keyword>
<comment type="similarity">
    <text evidence="10">Belongs to the MurCDEF family. MurF subfamily.</text>
</comment>
<dbReference type="GO" id="GO:0005737">
    <property type="term" value="C:cytoplasm"/>
    <property type="evidence" value="ECO:0007669"/>
    <property type="project" value="UniProtKB-SubCell"/>
</dbReference>
<dbReference type="GO" id="GO:0009252">
    <property type="term" value="P:peptidoglycan biosynthetic process"/>
    <property type="evidence" value="ECO:0007669"/>
    <property type="project" value="UniProtKB-UniRule"/>
</dbReference>
<dbReference type="Pfam" id="PF01225">
    <property type="entry name" value="Mur_ligase"/>
    <property type="match status" value="1"/>
</dbReference>
<dbReference type="PANTHER" id="PTHR43024:SF1">
    <property type="entry name" value="UDP-N-ACETYLMURAMOYL-TRIPEPTIDE--D-ALANYL-D-ALANINE LIGASE"/>
    <property type="match status" value="1"/>
</dbReference>
<comment type="subcellular location">
    <subcellularLocation>
        <location evidence="10 11">Cytoplasm</location>
    </subcellularLocation>
</comment>
<sequence length="466" mass="50006">MIPFSLQQLTLITSGNLIGDNSDITSVTTDTRSVESGALFVALIGERFDAHDFCQQAADSGANALLVSKKLDLNIPQVVVDDTQKALGQLGQWMHQQSNAKTLALTGSCGKTTVKEMLAAILNQKGQVLATAGNFNNEIGVPLTLLRTQADDNYAVIELGANHLGEIAYTTSLVQPDIALVNNVAAAHLEGFGSLDGVAKAKGEIYQGLSMGGDAVVNLDSNGLSHWQSILADKNVITFSVNNSDADFYSQQIEVNQRGEASFVLVSPIGKKPVSLPMIGKHNISNALAAAAMAIQAGATLDEVVSGLQIPSHVKGRVEAIDLTEQVRVIDDSYNASVPAMKAAADLLANYQGTRWLILGYMAELGDESQALHREVGEHVAQYNFDYVLTFGEDTAIISQLCQRNDDLPTYAKHFTTHSSMIDFIKQHLPNPKLEMQADQKHTLLIKGANSSKMSQVVAALKENYA</sequence>
<dbReference type="NCBIfam" id="NF008041">
    <property type="entry name" value="PRK10773.1"/>
    <property type="match status" value="1"/>
</dbReference>
<evidence type="ECO:0000256" key="4">
    <source>
        <dbReference type="ARBA" id="ARBA00022741"/>
    </source>
</evidence>
<dbReference type="InterPro" id="IPR051046">
    <property type="entry name" value="MurCDEF_CellWall_CoF430Synth"/>
</dbReference>
<dbReference type="HAMAP" id="MF_02019">
    <property type="entry name" value="MurF"/>
    <property type="match status" value="1"/>
</dbReference>
<dbReference type="Gene3D" id="3.40.1190.10">
    <property type="entry name" value="Mur-like, catalytic domain"/>
    <property type="match status" value="1"/>
</dbReference>
<dbReference type="OrthoDB" id="9801978at2"/>
<feature type="domain" description="Mur ligase central" evidence="14">
    <location>
        <begin position="106"/>
        <end position="294"/>
    </location>
</feature>
<reference evidence="15 16" key="1">
    <citation type="submission" date="2019-07" db="EMBL/GenBank/DDBJ databases">
        <title>The draft genome sequence of Vibrio algivorus M1486.</title>
        <authorList>
            <person name="Meng X."/>
        </authorList>
    </citation>
    <scope>NUCLEOTIDE SEQUENCE [LARGE SCALE GENOMIC DNA]</scope>
    <source>
        <strain evidence="15 16">M1486</strain>
    </source>
</reference>
<gene>
    <name evidence="10 15" type="primary">murF</name>
    <name evidence="15" type="ORF">FOF44_11910</name>
</gene>
<dbReference type="UniPathway" id="UPA00219"/>
<dbReference type="InterPro" id="IPR000713">
    <property type="entry name" value="Mur_ligase_N"/>
</dbReference>
<dbReference type="SUPFAM" id="SSF53244">
    <property type="entry name" value="MurD-like peptide ligases, peptide-binding domain"/>
    <property type="match status" value="1"/>
</dbReference>
<evidence type="ECO:0000256" key="8">
    <source>
        <dbReference type="ARBA" id="ARBA00023306"/>
    </source>
</evidence>
<evidence type="ECO:0000313" key="15">
    <source>
        <dbReference type="EMBL" id="TVO35492.1"/>
    </source>
</evidence>
<comment type="caution">
    <text evidence="15">The sequence shown here is derived from an EMBL/GenBank/DDBJ whole genome shotgun (WGS) entry which is preliminary data.</text>
</comment>
<dbReference type="InterPro" id="IPR005863">
    <property type="entry name" value="UDP-N-AcMur_synth"/>
</dbReference>
<dbReference type="SUPFAM" id="SSF63418">
    <property type="entry name" value="MurE/MurF N-terminal domain"/>
    <property type="match status" value="1"/>
</dbReference>
<dbReference type="GO" id="GO:0005524">
    <property type="term" value="F:ATP binding"/>
    <property type="evidence" value="ECO:0007669"/>
    <property type="project" value="UniProtKB-UniRule"/>
</dbReference>
<feature type="domain" description="Mur ligase C-terminal" evidence="13">
    <location>
        <begin position="316"/>
        <end position="426"/>
    </location>
</feature>
<evidence type="ECO:0000256" key="10">
    <source>
        <dbReference type="HAMAP-Rule" id="MF_02019"/>
    </source>
</evidence>
<dbReference type="AlphaFoldDB" id="A0A557P4B3"/>
<dbReference type="InterPro" id="IPR013221">
    <property type="entry name" value="Mur_ligase_cen"/>
</dbReference>
<evidence type="ECO:0000256" key="11">
    <source>
        <dbReference type="RuleBase" id="RU004136"/>
    </source>
</evidence>
<evidence type="ECO:0000313" key="16">
    <source>
        <dbReference type="Proteomes" id="UP000319828"/>
    </source>
</evidence>
<keyword evidence="8 10" id="KW-0131">Cell cycle</keyword>
<dbReference type="GO" id="GO:0008766">
    <property type="term" value="F:UDP-N-acetylmuramoylalanyl-D-glutamyl-2,6-diaminopimelate-D-alanyl-D-alanine ligase activity"/>
    <property type="evidence" value="ECO:0007669"/>
    <property type="project" value="RHEA"/>
</dbReference>
<dbReference type="EC" id="6.3.2.10" evidence="10 11"/>
<dbReference type="PANTHER" id="PTHR43024">
    <property type="entry name" value="UDP-N-ACETYLMURAMOYL-TRIPEPTIDE--D-ALANYL-D-ALANINE LIGASE"/>
    <property type="match status" value="1"/>
</dbReference>
<dbReference type="GO" id="GO:0008360">
    <property type="term" value="P:regulation of cell shape"/>
    <property type="evidence" value="ECO:0007669"/>
    <property type="project" value="UniProtKB-KW"/>
</dbReference>
<evidence type="ECO:0000256" key="2">
    <source>
        <dbReference type="ARBA" id="ARBA00022598"/>
    </source>
</evidence>
<dbReference type="InterPro" id="IPR035911">
    <property type="entry name" value="MurE/MurF_N"/>
</dbReference>
<evidence type="ECO:0000259" key="12">
    <source>
        <dbReference type="Pfam" id="PF01225"/>
    </source>
</evidence>
<evidence type="ECO:0000256" key="3">
    <source>
        <dbReference type="ARBA" id="ARBA00022618"/>
    </source>
</evidence>
<evidence type="ECO:0000256" key="1">
    <source>
        <dbReference type="ARBA" id="ARBA00022490"/>
    </source>
</evidence>
<name>A0A557P4B3_9VIBR</name>
<feature type="binding site" evidence="10">
    <location>
        <begin position="107"/>
        <end position="113"/>
    </location>
    <ligand>
        <name>ATP</name>
        <dbReference type="ChEBI" id="CHEBI:30616"/>
    </ligand>
</feature>
<dbReference type="Pfam" id="PF02875">
    <property type="entry name" value="Mur_ligase_C"/>
    <property type="match status" value="1"/>
</dbReference>
<dbReference type="SUPFAM" id="SSF53623">
    <property type="entry name" value="MurD-like peptide ligases, catalytic domain"/>
    <property type="match status" value="1"/>
</dbReference>
<comment type="function">
    <text evidence="10 11">Involved in cell wall formation. Catalyzes the final step in the synthesis of UDP-N-acetylmuramoyl-pentapeptide, the precursor of murein.</text>
</comment>
<dbReference type="GO" id="GO:0051301">
    <property type="term" value="P:cell division"/>
    <property type="evidence" value="ECO:0007669"/>
    <property type="project" value="UniProtKB-KW"/>
</dbReference>
<dbReference type="NCBIfam" id="TIGR01143">
    <property type="entry name" value="murF"/>
    <property type="match status" value="1"/>
</dbReference>
<keyword evidence="1 10" id="KW-0963">Cytoplasm</keyword>
<keyword evidence="5 10" id="KW-0067">ATP-binding</keyword>
<keyword evidence="6 10" id="KW-0133">Cell shape</keyword>
<proteinExistence type="inferred from homology"/>
<dbReference type="GO" id="GO:0047480">
    <property type="term" value="F:UDP-N-acetylmuramoyl-tripeptide-D-alanyl-D-alanine ligase activity"/>
    <property type="evidence" value="ECO:0007669"/>
    <property type="project" value="UniProtKB-UniRule"/>
</dbReference>
<feature type="domain" description="Mur ligase N-terminal catalytic" evidence="12">
    <location>
        <begin position="24"/>
        <end position="78"/>
    </location>
</feature>
<dbReference type="EMBL" id="VMKJ01000024">
    <property type="protein sequence ID" value="TVO35492.1"/>
    <property type="molecule type" value="Genomic_DNA"/>
</dbReference>
<evidence type="ECO:0000259" key="13">
    <source>
        <dbReference type="Pfam" id="PF02875"/>
    </source>
</evidence>
<organism evidence="15 16">
    <name type="scientific">Vibrio algivorus</name>
    <dbReference type="NCBI Taxonomy" id="1667024"/>
    <lineage>
        <taxon>Bacteria</taxon>
        <taxon>Pseudomonadati</taxon>
        <taxon>Pseudomonadota</taxon>
        <taxon>Gammaproteobacteria</taxon>
        <taxon>Vibrionales</taxon>
        <taxon>Vibrionaceae</taxon>
        <taxon>Vibrio</taxon>
    </lineage>
</organism>
<dbReference type="GO" id="GO:0071555">
    <property type="term" value="P:cell wall organization"/>
    <property type="evidence" value="ECO:0007669"/>
    <property type="project" value="UniProtKB-KW"/>
</dbReference>
<protein>
    <recommendedName>
        <fullName evidence="10 11">UDP-N-acetylmuramoyl-tripeptide--D-alanyl-D-alanine ligase</fullName>
        <ecNumber evidence="10 11">6.3.2.10</ecNumber>
    </recommendedName>
    <alternativeName>
        <fullName evidence="10">D-alanyl-D-alanine-adding enzyme</fullName>
    </alternativeName>
</protein>
<accession>A0A557P4B3</accession>
<evidence type="ECO:0000256" key="6">
    <source>
        <dbReference type="ARBA" id="ARBA00022960"/>
    </source>
</evidence>
<keyword evidence="2 10" id="KW-0436">Ligase</keyword>
<dbReference type="Gene3D" id="3.40.1390.10">
    <property type="entry name" value="MurE/MurF, N-terminal domain"/>
    <property type="match status" value="1"/>
</dbReference>
<comment type="pathway">
    <text evidence="10 11">Cell wall biogenesis; peptidoglycan biosynthesis.</text>
</comment>
<dbReference type="InterPro" id="IPR036615">
    <property type="entry name" value="Mur_ligase_C_dom_sf"/>
</dbReference>
<keyword evidence="9 10" id="KW-0961">Cell wall biogenesis/degradation</keyword>
<comment type="catalytic activity">
    <reaction evidence="10 11">
        <text>D-alanyl-D-alanine + UDP-N-acetyl-alpha-D-muramoyl-L-alanyl-gamma-D-glutamyl-meso-2,6-diaminopimelate + ATP = UDP-N-acetyl-alpha-D-muramoyl-L-alanyl-gamma-D-glutamyl-meso-2,6-diaminopimeloyl-D-alanyl-D-alanine + ADP + phosphate + H(+)</text>
        <dbReference type="Rhea" id="RHEA:28374"/>
        <dbReference type="ChEBI" id="CHEBI:15378"/>
        <dbReference type="ChEBI" id="CHEBI:30616"/>
        <dbReference type="ChEBI" id="CHEBI:43474"/>
        <dbReference type="ChEBI" id="CHEBI:57822"/>
        <dbReference type="ChEBI" id="CHEBI:61386"/>
        <dbReference type="ChEBI" id="CHEBI:83905"/>
        <dbReference type="ChEBI" id="CHEBI:456216"/>
        <dbReference type="EC" id="6.3.2.10"/>
    </reaction>
</comment>
<dbReference type="RefSeq" id="WP_144388520.1">
    <property type="nucleotide sequence ID" value="NZ_CANNCB010000016.1"/>
</dbReference>
<dbReference type="Gene3D" id="3.90.190.20">
    <property type="entry name" value="Mur ligase, C-terminal domain"/>
    <property type="match status" value="1"/>
</dbReference>